<evidence type="ECO:0000313" key="1">
    <source>
        <dbReference type="EMBL" id="MBX38464.1"/>
    </source>
</evidence>
<sequence>MGNWLLIDTSSEFIVTFCKECKILVFIMPWFVPTVHDKVSWVILGFF</sequence>
<dbReference type="EMBL" id="GGEC01057980">
    <property type="protein sequence ID" value="MBX38464.1"/>
    <property type="molecule type" value="Transcribed_RNA"/>
</dbReference>
<protein>
    <submittedName>
        <fullName evidence="1">Uncharacterized protein</fullName>
    </submittedName>
</protein>
<organism evidence="1">
    <name type="scientific">Rhizophora mucronata</name>
    <name type="common">Asiatic mangrove</name>
    <dbReference type="NCBI Taxonomy" id="61149"/>
    <lineage>
        <taxon>Eukaryota</taxon>
        <taxon>Viridiplantae</taxon>
        <taxon>Streptophyta</taxon>
        <taxon>Embryophyta</taxon>
        <taxon>Tracheophyta</taxon>
        <taxon>Spermatophyta</taxon>
        <taxon>Magnoliopsida</taxon>
        <taxon>eudicotyledons</taxon>
        <taxon>Gunneridae</taxon>
        <taxon>Pentapetalae</taxon>
        <taxon>rosids</taxon>
        <taxon>fabids</taxon>
        <taxon>Malpighiales</taxon>
        <taxon>Rhizophoraceae</taxon>
        <taxon>Rhizophora</taxon>
    </lineage>
</organism>
<dbReference type="AlphaFoldDB" id="A0A2P2N7K6"/>
<reference evidence="1" key="1">
    <citation type="submission" date="2018-02" db="EMBL/GenBank/DDBJ databases">
        <title>Rhizophora mucronata_Transcriptome.</title>
        <authorList>
            <person name="Meera S.P."/>
            <person name="Sreeshan A."/>
            <person name="Augustine A."/>
        </authorList>
    </citation>
    <scope>NUCLEOTIDE SEQUENCE</scope>
    <source>
        <tissue evidence="1">Leaf</tissue>
    </source>
</reference>
<name>A0A2P2N7K6_RHIMU</name>
<accession>A0A2P2N7K6</accession>
<proteinExistence type="predicted"/>